<evidence type="ECO:0000313" key="2">
    <source>
        <dbReference type="Proteomes" id="UP000053776"/>
    </source>
</evidence>
<sequence length="98" mass="11274">LEKIKITEIRCGNCETQIACKNENGAEPINRCKPICNIILNVGYINSVMRIFNNLSFVPNFYSAITIYNTNIISMFYNCTLINLNIGKNEFMKKHILH</sequence>
<dbReference type="Proteomes" id="UP000053776">
    <property type="component" value="Unassembled WGS sequence"/>
</dbReference>
<dbReference type="EMBL" id="KQ234996">
    <property type="protein sequence ID" value="KMZ95203.1"/>
    <property type="molecule type" value="Genomic_DNA"/>
</dbReference>
<name>A0A0J9W4A4_PLAVI</name>
<proteinExistence type="predicted"/>
<feature type="non-terminal residue" evidence="1">
    <location>
        <position position="1"/>
    </location>
</feature>
<gene>
    <name evidence="1" type="ORF">PVMG_05121</name>
</gene>
<accession>A0A0J9W4A4</accession>
<evidence type="ECO:0000313" key="1">
    <source>
        <dbReference type="EMBL" id="KMZ95203.1"/>
    </source>
</evidence>
<dbReference type="AlphaFoldDB" id="A0A0J9W4A4"/>
<organism evidence="1 2">
    <name type="scientific">Plasmodium vivax Mauritania I</name>
    <dbReference type="NCBI Taxonomy" id="1035515"/>
    <lineage>
        <taxon>Eukaryota</taxon>
        <taxon>Sar</taxon>
        <taxon>Alveolata</taxon>
        <taxon>Apicomplexa</taxon>
        <taxon>Aconoidasida</taxon>
        <taxon>Haemosporida</taxon>
        <taxon>Plasmodiidae</taxon>
        <taxon>Plasmodium</taxon>
        <taxon>Plasmodium (Plasmodium)</taxon>
    </lineage>
</organism>
<protein>
    <submittedName>
        <fullName evidence="1">Uncharacterized protein</fullName>
    </submittedName>
</protein>
<reference evidence="1 2" key="1">
    <citation type="submission" date="2011-08" db="EMBL/GenBank/DDBJ databases">
        <title>The Genome Sequence of Plasmodium vivax Mauritania I.</title>
        <authorList>
            <consortium name="The Broad Institute Genome Sequencing Platform"/>
            <consortium name="The Broad Institute Genome Sequencing Center for Infectious Disease"/>
            <person name="Neafsey D."/>
            <person name="Carlton J."/>
            <person name="Barnwell J."/>
            <person name="Collins W."/>
            <person name="Escalante A."/>
            <person name="Mullikin J."/>
            <person name="Saul A."/>
            <person name="Guigo R."/>
            <person name="Camara F."/>
            <person name="Young S.K."/>
            <person name="Zeng Q."/>
            <person name="Gargeya S."/>
            <person name="Fitzgerald M."/>
            <person name="Haas B."/>
            <person name="Abouelleil A."/>
            <person name="Alvarado L."/>
            <person name="Arachchi H.M."/>
            <person name="Berlin A."/>
            <person name="Brown A."/>
            <person name="Chapman S.B."/>
            <person name="Chen Z."/>
            <person name="Dunbar C."/>
            <person name="Freedman E."/>
            <person name="Gearin G."/>
            <person name="Gellesch M."/>
            <person name="Goldberg J."/>
            <person name="Griggs A."/>
            <person name="Gujja S."/>
            <person name="Heiman D."/>
            <person name="Howarth C."/>
            <person name="Larson L."/>
            <person name="Lui A."/>
            <person name="MacDonald P.J.P."/>
            <person name="Montmayeur A."/>
            <person name="Murphy C."/>
            <person name="Neiman D."/>
            <person name="Pearson M."/>
            <person name="Priest M."/>
            <person name="Roberts A."/>
            <person name="Saif S."/>
            <person name="Shea T."/>
            <person name="Shenoy N."/>
            <person name="Sisk P."/>
            <person name="Stolte C."/>
            <person name="Sykes S."/>
            <person name="Wortman J."/>
            <person name="Nusbaum C."/>
            <person name="Birren B."/>
        </authorList>
    </citation>
    <scope>NUCLEOTIDE SEQUENCE [LARGE SCALE GENOMIC DNA]</scope>
    <source>
        <strain evidence="1 2">Mauritania I</strain>
    </source>
</reference>